<keyword evidence="1" id="KW-0472">Membrane</keyword>
<dbReference type="Proteomes" id="UP000193560">
    <property type="component" value="Unassembled WGS sequence"/>
</dbReference>
<keyword evidence="2" id="KW-0732">Signal</keyword>
<evidence type="ECO:0000256" key="2">
    <source>
        <dbReference type="SAM" id="SignalP"/>
    </source>
</evidence>
<gene>
    <name evidence="3" type="ORF">BCR42DRAFT_490694</name>
</gene>
<reference evidence="3 4" key="1">
    <citation type="submission" date="2016-07" db="EMBL/GenBank/DDBJ databases">
        <title>Pervasive Adenine N6-methylation of Active Genes in Fungi.</title>
        <authorList>
            <consortium name="DOE Joint Genome Institute"/>
            <person name="Mondo S.J."/>
            <person name="Dannebaum R.O."/>
            <person name="Kuo R.C."/>
            <person name="Labutti K."/>
            <person name="Haridas S."/>
            <person name="Kuo A."/>
            <person name="Salamov A."/>
            <person name="Ahrendt S.R."/>
            <person name="Lipzen A."/>
            <person name="Sullivan W."/>
            <person name="Andreopoulos W.B."/>
            <person name="Clum A."/>
            <person name="Lindquist E."/>
            <person name="Daum C."/>
            <person name="Ramamoorthy G.K."/>
            <person name="Gryganskyi A."/>
            <person name="Culley D."/>
            <person name="Magnuson J.K."/>
            <person name="James T.Y."/>
            <person name="O'Malley M.A."/>
            <person name="Stajich J.E."/>
            <person name="Spatafora J.W."/>
            <person name="Visel A."/>
            <person name="Grigoriev I.V."/>
        </authorList>
    </citation>
    <scope>NUCLEOTIDE SEQUENCE [LARGE SCALE GENOMIC DNA]</scope>
    <source>
        <strain evidence="3 4">NRRL 1336</strain>
    </source>
</reference>
<keyword evidence="4" id="KW-1185">Reference proteome</keyword>
<feature type="signal peptide" evidence="2">
    <location>
        <begin position="1"/>
        <end position="23"/>
    </location>
</feature>
<feature type="transmembrane region" description="Helical" evidence="1">
    <location>
        <begin position="124"/>
        <end position="144"/>
    </location>
</feature>
<proteinExistence type="predicted"/>
<organism evidence="3 4">
    <name type="scientific">Absidia repens</name>
    <dbReference type="NCBI Taxonomy" id="90262"/>
    <lineage>
        <taxon>Eukaryota</taxon>
        <taxon>Fungi</taxon>
        <taxon>Fungi incertae sedis</taxon>
        <taxon>Mucoromycota</taxon>
        <taxon>Mucoromycotina</taxon>
        <taxon>Mucoromycetes</taxon>
        <taxon>Mucorales</taxon>
        <taxon>Cunninghamellaceae</taxon>
        <taxon>Absidia</taxon>
    </lineage>
</organism>
<dbReference type="Pfam" id="PF05439">
    <property type="entry name" value="JTB"/>
    <property type="match status" value="1"/>
</dbReference>
<evidence type="ECO:0000256" key="1">
    <source>
        <dbReference type="SAM" id="Phobius"/>
    </source>
</evidence>
<evidence type="ECO:0000313" key="4">
    <source>
        <dbReference type="Proteomes" id="UP000193560"/>
    </source>
</evidence>
<dbReference type="GO" id="GO:0016020">
    <property type="term" value="C:membrane"/>
    <property type="evidence" value="ECO:0007669"/>
    <property type="project" value="InterPro"/>
</dbReference>
<accession>A0A1X2IKH4</accession>
<dbReference type="STRING" id="90262.A0A1X2IKH4"/>
<dbReference type="OrthoDB" id="2245086at2759"/>
<dbReference type="AlphaFoldDB" id="A0A1X2IKH4"/>
<comment type="caution">
    <text evidence="3">The sequence shown here is derived from an EMBL/GenBank/DDBJ whole genome shotgun (WGS) entry which is preliminary data.</text>
</comment>
<evidence type="ECO:0000313" key="3">
    <source>
        <dbReference type="EMBL" id="ORZ18042.1"/>
    </source>
</evidence>
<evidence type="ECO:0008006" key="5">
    <source>
        <dbReference type="Google" id="ProtNLM"/>
    </source>
</evidence>
<protein>
    <recommendedName>
        <fullName evidence="5">Protein JTB</fullName>
    </recommendedName>
</protein>
<sequence>MKGSRILPLLLLLSCFRISITLATVWYDKRALPSGLGRYTYSHENVEKPTYTCVPIGECDVCTALEKKTADYCLEYGNKEQVNCQWDDPSWVDTINKNDTDDDVISLPTHRACPWVEHIEKWRLIKFEMINFVIVVFSVLVYIWRQRKLAREKYQQMVQRIGVPA</sequence>
<dbReference type="EMBL" id="MCGE01000009">
    <property type="protein sequence ID" value="ORZ18042.1"/>
    <property type="molecule type" value="Genomic_DNA"/>
</dbReference>
<keyword evidence="1" id="KW-1133">Transmembrane helix</keyword>
<feature type="chain" id="PRO_5012801131" description="Protein JTB" evidence="2">
    <location>
        <begin position="24"/>
        <end position="165"/>
    </location>
</feature>
<keyword evidence="1" id="KW-0812">Transmembrane</keyword>
<dbReference type="InterPro" id="IPR008657">
    <property type="entry name" value="JTB"/>
</dbReference>
<name>A0A1X2IKH4_9FUNG</name>